<name>A0A0P7BPL7_9HYPO</name>
<sequence>MAKRTRARVRMKAALFLLEYNYSNVQIQNLVTIGAKYMAIRDGKAIHASENLHVQTHPFWSYISVLNVGDPAKMSYYPRITITDGTWKTTITEAPITISEWAFEVLTVMRQDGEMGKRNITDALMPLLATTPSWPDTTFTNAAGEVQTTTLDESFPTPPLIAGSVTLNQADPWPTDPLGIEQSDKVASLLTKRCSYLDPFCAWDPWSKVIPLPMPDAPVPDDGEEIDDVIRMCPVAESTTATSTTAANSPTAEPDPEPSPFEHGDPEENSLECYDEGWDEDHVRADNAIKSYCNSPKKKIEDTGIAPEDFFHEGKYEFPVKNMWSPTEYVISLEVAHGCEWLSDMDQCTKYLLGPIDACNCGGENGKQGGEVSNGCLTWRIDPNTE</sequence>
<evidence type="ECO:0000256" key="1">
    <source>
        <dbReference type="SAM" id="MobiDB-lite"/>
    </source>
</evidence>
<reference evidence="2 3" key="1">
    <citation type="submission" date="2015-09" db="EMBL/GenBank/DDBJ databases">
        <title>Draft genome of a European isolate of the apple canker pathogen Neonectria ditissima.</title>
        <authorList>
            <person name="Gomez-Cortecero A."/>
            <person name="Harrison R.J."/>
            <person name="Armitage A.D."/>
        </authorList>
    </citation>
    <scope>NUCLEOTIDE SEQUENCE [LARGE SCALE GENOMIC DNA]</scope>
    <source>
        <strain evidence="2 3">R09/05</strain>
    </source>
</reference>
<organism evidence="2 3">
    <name type="scientific">Neonectria ditissima</name>
    <dbReference type="NCBI Taxonomy" id="78410"/>
    <lineage>
        <taxon>Eukaryota</taxon>
        <taxon>Fungi</taxon>
        <taxon>Dikarya</taxon>
        <taxon>Ascomycota</taxon>
        <taxon>Pezizomycotina</taxon>
        <taxon>Sordariomycetes</taxon>
        <taxon>Hypocreomycetidae</taxon>
        <taxon>Hypocreales</taxon>
        <taxon>Nectriaceae</taxon>
        <taxon>Neonectria</taxon>
    </lineage>
</organism>
<dbReference type="STRING" id="78410.A0A0P7BPL7"/>
<protein>
    <submittedName>
        <fullName evidence="2">Uncharacterized protein</fullName>
    </submittedName>
</protein>
<gene>
    <name evidence="2" type="ORF">AK830_g3766</name>
</gene>
<dbReference type="OrthoDB" id="1046782at2759"/>
<accession>A0A0P7BPL7</accession>
<evidence type="ECO:0000313" key="3">
    <source>
        <dbReference type="Proteomes" id="UP000050424"/>
    </source>
</evidence>
<feature type="region of interest" description="Disordered" evidence="1">
    <location>
        <begin position="238"/>
        <end position="272"/>
    </location>
</feature>
<evidence type="ECO:0000313" key="2">
    <source>
        <dbReference type="EMBL" id="KPM42819.1"/>
    </source>
</evidence>
<keyword evidence="3" id="KW-1185">Reference proteome</keyword>
<proteinExistence type="predicted"/>
<comment type="caution">
    <text evidence="2">The sequence shown here is derived from an EMBL/GenBank/DDBJ whole genome shotgun (WGS) entry which is preliminary data.</text>
</comment>
<dbReference type="AlphaFoldDB" id="A0A0P7BPL7"/>
<feature type="compositionally biased region" description="Low complexity" evidence="1">
    <location>
        <begin position="238"/>
        <end position="252"/>
    </location>
</feature>
<dbReference type="EMBL" id="LKCW01000042">
    <property type="protein sequence ID" value="KPM42819.1"/>
    <property type="molecule type" value="Genomic_DNA"/>
</dbReference>
<dbReference type="Proteomes" id="UP000050424">
    <property type="component" value="Unassembled WGS sequence"/>
</dbReference>